<evidence type="ECO:0000313" key="2">
    <source>
        <dbReference type="Proteomes" id="UP000247810"/>
    </source>
</evidence>
<accession>A0A319D9S6</accession>
<dbReference type="OrthoDB" id="4519260at2759"/>
<evidence type="ECO:0000313" key="1">
    <source>
        <dbReference type="EMBL" id="PYH94166.1"/>
    </source>
</evidence>
<name>A0A319D9S6_9EURO</name>
<dbReference type="Proteomes" id="UP000247810">
    <property type="component" value="Unassembled WGS sequence"/>
</dbReference>
<dbReference type="AlphaFoldDB" id="A0A319D9S6"/>
<protein>
    <submittedName>
        <fullName evidence="1">Uncharacterized protein</fullName>
    </submittedName>
</protein>
<sequence>MAYSARDFTDTAKTLIEEIRYIIQKDPVIGESKPGSGYEFSGKELSSRTTQLEQELSNEDYIVSTASIIYSVSLNVTQASRCKVLHLDHGGNIHNRSGHLLVMPLNGSAAFERVGSSQSDEPLRPCHYLTETRRLRGENIDVIIVALEKRE</sequence>
<reference evidence="1 2" key="1">
    <citation type="submission" date="2018-02" db="EMBL/GenBank/DDBJ databases">
        <title>The genomes of Aspergillus section Nigri reveals drivers in fungal speciation.</title>
        <authorList>
            <consortium name="DOE Joint Genome Institute"/>
            <person name="Vesth T.C."/>
            <person name="Nybo J."/>
            <person name="Theobald S."/>
            <person name="Brandl J."/>
            <person name="Frisvad J.C."/>
            <person name="Nielsen K.F."/>
            <person name="Lyhne E.K."/>
            <person name="Kogle M.E."/>
            <person name="Kuo A."/>
            <person name="Riley R."/>
            <person name="Clum A."/>
            <person name="Nolan M."/>
            <person name="Lipzen A."/>
            <person name="Salamov A."/>
            <person name="Henrissat B."/>
            <person name="Wiebenga A."/>
            <person name="De vries R.P."/>
            <person name="Grigoriev I.V."/>
            <person name="Mortensen U.H."/>
            <person name="Andersen M.R."/>
            <person name="Baker S.E."/>
        </authorList>
    </citation>
    <scope>NUCLEOTIDE SEQUENCE [LARGE SCALE GENOMIC DNA]</scope>
    <source>
        <strain evidence="1 2">CBS 707.79</strain>
    </source>
</reference>
<dbReference type="VEuPathDB" id="FungiDB:BO71DRAFT_239726"/>
<organism evidence="1 2">
    <name type="scientific">Aspergillus ellipticus CBS 707.79</name>
    <dbReference type="NCBI Taxonomy" id="1448320"/>
    <lineage>
        <taxon>Eukaryota</taxon>
        <taxon>Fungi</taxon>
        <taxon>Dikarya</taxon>
        <taxon>Ascomycota</taxon>
        <taxon>Pezizomycotina</taxon>
        <taxon>Eurotiomycetes</taxon>
        <taxon>Eurotiomycetidae</taxon>
        <taxon>Eurotiales</taxon>
        <taxon>Aspergillaceae</taxon>
        <taxon>Aspergillus</taxon>
        <taxon>Aspergillus subgen. Circumdati</taxon>
    </lineage>
</organism>
<keyword evidence="2" id="KW-1185">Reference proteome</keyword>
<proteinExistence type="predicted"/>
<gene>
    <name evidence="1" type="ORF">BO71DRAFT_239726</name>
</gene>
<dbReference type="EMBL" id="KZ825877">
    <property type="protein sequence ID" value="PYH94166.1"/>
    <property type="molecule type" value="Genomic_DNA"/>
</dbReference>